<dbReference type="Proteomes" id="UP000067461">
    <property type="component" value="Chromosome"/>
</dbReference>
<dbReference type="InterPro" id="IPR036291">
    <property type="entry name" value="NAD(P)-bd_dom_sf"/>
</dbReference>
<dbReference type="NCBIfam" id="TIGR00112">
    <property type="entry name" value="proC"/>
    <property type="match status" value="1"/>
</dbReference>
<gene>
    <name evidence="4" type="primary">proC</name>
    <name evidence="11" type="ORF">SRAA_0026</name>
</gene>
<accession>A0A060NGZ5</accession>
<dbReference type="SUPFAM" id="SSF51735">
    <property type="entry name" value="NAD(P)-binding Rossmann-fold domains"/>
    <property type="match status" value="1"/>
</dbReference>
<dbReference type="InterPro" id="IPR053790">
    <property type="entry name" value="P5CR-like_CS"/>
</dbReference>
<dbReference type="HAMAP" id="MF_01925">
    <property type="entry name" value="P5C_reductase"/>
    <property type="match status" value="1"/>
</dbReference>
<organism evidence="11 12">
    <name type="scientific">Serpentinimonas raichei</name>
    <dbReference type="NCBI Taxonomy" id="1458425"/>
    <lineage>
        <taxon>Bacteria</taxon>
        <taxon>Pseudomonadati</taxon>
        <taxon>Pseudomonadota</taxon>
        <taxon>Betaproteobacteria</taxon>
        <taxon>Burkholderiales</taxon>
        <taxon>Comamonadaceae</taxon>
        <taxon>Serpentinimonas</taxon>
    </lineage>
</organism>
<evidence type="ECO:0000256" key="3">
    <source>
        <dbReference type="ARBA" id="ARBA00023002"/>
    </source>
</evidence>
<dbReference type="AlphaFoldDB" id="A0A060NGZ5"/>
<dbReference type="PIRSF" id="PIRSF000193">
    <property type="entry name" value="Pyrrol-5-carb_rd"/>
    <property type="match status" value="1"/>
</dbReference>
<keyword evidence="4" id="KW-0963">Cytoplasm</keyword>
<dbReference type="InterPro" id="IPR028939">
    <property type="entry name" value="P5C_Rdtase_cat_N"/>
</dbReference>
<feature type="compositionally biased region" description="Low complexity" evidence="8">
    <location>
        <begin position="9"/>
        <end position="25"/>
    </location>
</feature>
<dbReference type="UniPathway" id="UPA00098">
    <property type="reaction ID" value="UER00361"/>
</dbReference>
<reference evidence="11 12" key="1">
    <citation type="journal article" date="2014" name="Nat. Commun.">
        <title>Physiological and genomic features of highly alkaliphilic hydrogen-utilizing Betaproteobacteria from a continental serpentinizing site.</title>
        <authorList>
            <person name="Suzuki S."/>
            <person name="Kuenen J.G."/>
            <person name="Schipper K."/>
            <person name="van der Velde S."/>
            <person name="Ishii S."/>
            <person name="Wu A."/>
            <person name="Sorokin D.Y."/>
            <person name="Tenney A."/>
            <person name="Meng X.Y."/>
            <person name="Morrill P.L."/>
            <person name="Kamagata Y."/>
            <person name="Muyzer G."/>
            <person name="Nealson K.H."/>
        </authorList>
    </citation>
    <scope>NUCLEOTIDE SEQUENCE [LARGE SCALE GENOMIC DNA]</scope>
    <source>
        <strain evidence="11 12">A1</strain>
    </source>
</reference>
<dbReference type="GO" id="GO:0005737">
    <property type="term" value="C:cytoplasm"/>
    <property type="evidence" value="ECO:0007669"/>
    <property type="project" value="UniProtKB-SubCell"/>
</dbReference>
<comment type="similarity">
    <text evidence="1 4 7">Belongs to the pyrroline-5-carboxylate reductase family.</text>
</comment>
<keyword evidence="12" id="KW-1185">Reference proteome</keyword>
<dbReference type="EMBL" id="AP014568">
    <property type="protein sequence ID" value="BAO79880.1"/>
    <property type="molecule type" value="Genomic_DNA"/>
</dbReference>
<dbReference type="InterPro" id="IPR000304">
    <property type="entry name" value="Pyrroline-COOH_reductase"/>
</dbReference>
<sequence>MRDNGGMNSPSSSTSTAPLPSLDSLPPSPGAPGRITFIGGGNMASAIVGGLLRQGHPAAALQIVEPWDEQRVRLVQQFPGVAVYPEARSAALASQASPDRPGTPATALVVWAVKPQVFKQAALESAAHLPDHALHLSVAAGIRTESMARWLGSERIVRAMPNTPALVGLGMTGLYARAGVSAAEREQVQALLAGTGRTLWLPQESDLDAVTALSGSGPAYVFYFLEAMRRAGTELGLSPAAATELAIGTFVGAAQLAQSSSEPPEVLRQRVTSKGGTTHAALSALEAAQVADSFVAAIAAAHRRAREMGDEFGN</sequence>
<dbReference type="Pfam" id="PF14748">
    <property type="entry name" value="P5CR_dimer"/>
    <property type="match status" value="1"/>
</dbReference>
<dbReference type="PROSITE" id="PS00521">
    <property type="entry name" value="P5CR"/>
    <property type="match status" value="1"/>
</dbReference>
<evidence type="ECO:0000256" key="1">
    <source>
        <dbReference type="ARBA" id="ARBA00005525"/>
    </source>
</evidence>
<proteinExistence type="inferred from homology"/>
<evidence type="ECO:0000256" key="4">
    <source>
        <dbReference type="HAMAP-Rule" id="MF_01925"/>
    </source>
</evidence>
<evidence type="ECO:0000256" key="5">
    <source>
        <dbReference type="NCBIfam" id="TIGR00112"/>
    </source>
</evidence>
<dbReference type="HOGENOM" id="CLU_042344_0_1_4"/>
<feature type="domain" description="Pyrroline-5-carboxylate reductase dimerisation" evidence="10">
    <location>
        <begin position="204"/>
        <end position="308"/>
    </location>
</feature>
<evidence type="ECO:0000256" key="6">
    <source>
        <dbReference type="PIRSR" id="PIRSR000193-1"/>
    </source>
</evidence>
<keyword evidence="4 7" id="KW-0641">Proline biosynthesis</keyword>
<dbReference type="FunFam" id="1.10.3730.10:FF:000001">
    <property type="entry name" value="Pyrroline-5-carboxylate reductase"/>
    <property type="match status" value="1"/>
</dbReference>
<keyword evidence="3 4" id="KW-0560">Oxidoreductase</keyword>
<dbReference type="PANTHER" id="PTHR11645:SF0">
    <property type="entry name" value="PYRROLINE-5-CARBOXYLATE REDUCTASE 3"/>
    <property type="match status" value="1"/>
</dbReference>
<dbReference type="Pfam" id="PF03807">
    <property type="entry name" value="F420_oxidored"/>
    <property type="match status" value="1"/>
</dbReference>
<dbReference type="GO" id="GO:0004735">
    <property type="term" value="F:pyrroline-5-carboxylate reductase activity"/>
    <property type="evidence" value="ECO:0007669"/>
    <property type="project" value="UniProtKB-UniRule"/>
</dbReference>
<dbReference type="Gene3D" id="3.40.50.720">
    <property type="entry name" value="NAD(P)-binding Rossmann-like Domain"/>
    <property type="match status" value="1"/>
</dbReference>
<protein>
    <recommendedName>
        <fullName evidence="4 5">Pyrroline-5-carboxylate reductase</fullName>
        <shortName evidence="4">P5C reductase</shortName>
        <shortName evidence="4">P5CR</shortName>
        <ecNumber evidence="4 5">1.5.1.2</ecNumber>
    </recommendedName>
    <alternativeName>
        <fullName evidence="4">PCA reductase</fullName>
    </alternativeName>
</protein>
<name>A0A060NGZ5_9BURK</name>
<feature type="region of interest" description="Disordered" evidence="8">
    <location>
        <begin position="1"/>
        <end position="33"/>
    </location>
</feature>
<evidence type="ECO:0000313" key="11">
    <source>
        <dbReference type="EMBL" id="BAO79880.1"/>
    </source>
</evidence>
<dbReference type="GO" id="GO:0055129">
    <property type="term" value="P:L-proline biosynthetic process"/>
    <property type="evidence" value="ECO:0007669"/>
    <property type="project" value="UniProtKB-UniRule"/>
</dbReference>
<dbReference type="SUPFAM" id="SSF48179">
    <property type="entry name" value="6-phosphogluconate dehydrogenase C-terminal domain-like"/>
    <property type="match status" value="1"/>
</dbReference>
<evidence type="ECO:0000259" key="9">
    <source>
        <dbReference type="Pfam" id="PF03807"/>
    </source>
</evidence>
<keyword evidence="4 7" id="KW-0028">Amino-acid biosynthesis</keyword>
<evidence type="ECO:0000256" key="2">
    <source>
        <dbReference type="ARBA" id="ARBA00022857"/>
    </source>
</evidence>
<evidence type="ECO:0000313" key="12">
    <source>
        <dbReference type="Proteomes" id="UP000067461"/>
    </source>
</evidence>
<comment type="catalytic activity">
    <reaction evidence="4 7">
        <text>L-proline + NADP(+) = (S)-1-pyrroline-5-carboxylate + NADPH + 2 H(+)</text>
        <dbReference type="Rhea" id="RHEA:14109"/>
        <dbReference type="ChEBI" id="CHEBI:15378"/>
        <dbReference type="ChEBI" id="CHEBI:17388"/>
        <dbReference type="ChEBI" id="CHEBI:57783"/>
        <dbReference type="ChEBI" id="CHEBI:58349"/>
        <dbReference type="ChEBI" id="CHEBI:60039"/>
        <dbReference type="EC" id="1.5.1.2"/>
    </reaction>
</comment>
<evidence type="ECO:0000256" key="8">
    <source>
        <dbReference type="SAM" id="MobiDB-lite"/>
    </source>
</evidence>
<comment type="subcellular location">
    <subcellularLocation>
        <location evidence="4">Cytoplasm</location>
    </subcellularLocation>
</comment>
<dbReference type="STRING" id="1458425.SRAA_0026"/>
<feature type="domain" description="Pyrroline-5-carboxylate reductase catalytic N-terminal" evidence="9">
    <location>
        <begin position="34"/>
        <end position="141"/>
    </location>
</feature>
<dbReference type="PANTHER" id="PTHR11645">
    <property type="entry name" value="PYRROLINE-5-CARBOXYLATE REDUCTASE"/>
    <property type="match status" value="1"/>
</dbReference>
<dbReference type="KEGG" id="cbaa:SRAA_0026"/>
<feature type="binding site" evidence="6">
    <location>
        <begin position="38"/>
        <end position="43"/>
    </location>
    <ligand>
        <name>NADP(+)</name>
        <dbReference type="ChEBI" id="CHEBI:58349"/>
    </ligand>
</feature>
<feature type="binding site" evidence="6">
    <location>
        <begin position="112"/>
        <end position="115"/>
    </location>
    <ligand>
        <name>NADP(+)</name>
        <dbReference type="ChEBI" id="CHEBI:58349"/>
    </ligand>
</feature>
<comment type="catalytic activity">
    <reaction evidence="4">
        <text>L-proline + NAD(+) = (S)-1-pyrroline-5-carboxylate + NADH + 2 H(+)</text>
        <dbReference type="Rhea" id="RHEA:14105"/>
        <dbReference type="ChEBI" id="CHEBI:15378"/>
        <dbReference type="ChEBI" id="CHEBI:17388"/>
        <dbReference type="ChEBI" id="CHEBI:57540"/>
        <dbReference type="ChEBI" id="CHEBI:57945"/>
        <dbReference type="ChEBI" id="CHEBI:60039"/>
        <dbReference type="EC" id="1.5.1.2"/>
    </reaction>
</comment>
<comment type="pathway">
    <text evidence="4 7">Amino-acid biosynthesis; L-proline biosynthesis; L-proline from L-glutamate 5-semialdehyde: step 1/1.</text>
</comment>
<dbReference type="InterPro" id="IPR029036">
    <property type="entry name" value="P5CR_dimer"/>
</dbReference>
<dbReference type="EC" id="1.5.1.2" evidence="4 5"/>
<dbReference type="InterPro" id="IPR008927">
    <property type="entry name" value="6-PGluconate_DH-like_C_sf"/>
</dbReference>
<keyword evidence="2 4" id="KW-0521">NADP</keyword>
<comment type="function">
    <text evidence="4">Catalyzes the reduction of 1-pyrroline-5-carboxylate (PCA) to L-proline.</text>
</comment>
<evidence type="ECO:0000256" key="7">
    <source>
        <dbReference type="RuleBase" id="RU003903"/>
    </source>
</evidence>
<evidence type="ECO:0000259" key="10">
    <source>
        <dbReference type="Pfam" id="PF14748"/>
    </source>
</evidence>
<dbReference type="Gene3D" id="1.10.3730.10">
    <property type="entry name" value="ProC C-terminal domain-like"/>
    <property type="match status" value="1"/>
</dbReference>